<dbReference type="GO" id="GO:0006412">
    <property type="term" value="P:translation"/>
    <property type="evidence" value="ECO:0007669"/>
    <property type="project" value="InterPro"/>
</dbReference>
<dbReference type="Gene3D" id="2.40.50.140">
    <property type="entry name" value="Nucleic acid-binding proteins"/>
    <property type="match status" value="1"/>
</dbReference>
<evidence type="ECO:0000256" key="2">
    <source>
        <dbReference type="ARBA" id="ARBA00022980"/>
    </source>
</evidence>
<name>A0A7N2L0T1_QUELO</name>
<evidence type="ECO:0008006" key="6">
    <source>
        <dbReference type="Google" id="ProtNLM"/>
    </source>
</evidence>
<dbReference type="PANTHER" id="PTHR10769">
    <property type="entry name" value="40S RIBOSOMAL PROTEIN S28"/>
    <property type="match status" value="1"/>
</dbReference>
<dbReference type="Gramene" id="QL02p079889:mrna">
    <property type="protein sequence ID" value="QL02p079889:mrna"/>
    <property type="gene ID" value="QL02p079889"/>
</dbReference>
<proteinExistence type="inferred from homology"/>
<keyword evidence="5" id="KW-1185">Reference proteome</keyword>
<dbReference type="InterPro" id="IPR012340">
    <property type="entry name" value="NA-bd_OB-fold"/>
</dbReference>
<dbReference type="HAMAP" id="MF_00292">
    <property type="entry name" value="Ribosomal_eS28"/>
    <property type="match status" value="1"/>
</dbReference>
<evidence type="ECO:0000313" key="5">
    <source>
        <dbReference type="Proteomes" id="UP000594261"/>
    </source>
</evidence>
<dbReference type="GO" id="GO:0000028">
    <property type="term" value="P:ribosomal small subunit assembly"/>
    <property type="evidence" value="ECO:0007669"/>
    <property type="project" value="TreeGrafter"/>
</dbReference>
<keyword evidence="3" id="KW-0687">Ribonucleoprotein</keyword>
<evidence type="ECO:0000256" key="1">
    <source>
        <dbReference type="ARBA" id="ARBA00005943"/>
    </source>
</evidence>
<dbReference type="InParanoid" id="A0A7N2L0T1"/>
<protein>
    <recommendedName>
        <fullName evidence="6">Ribosomal protein S28e</fullName>
    </recommendedName>
</protein>
<dbReference type="InterPro" id="IPR000289">
    <property type="entry name" value="Ribosomal_eS28"/>
</dbReference>
<dbReference type="GO" id="GO:0003735">
    <property type="term" value="F:structural constituent of ribosome"/>
    <property type="evidence" value="ECO:0007669"/>
    <property type="project" value="InterPro"/>
</dbReference>
<organism evidence="4 5">
    <name type="scientific">Quercus lobata</name>
    <name type="common">Valley oak</name>
    <dbReference type="NCBI Taxonomy" id="97700"/>
    <lineage>
        <taxon>Eukaryota</taxon>
        <taxon>Viridiplantae</taxon>
        <taxon>Streptophyta</taxon>
        <taxon>Embryophyta</taxon>
        <taxon>Tracheophyta</taxon>
        <taxon>Spermatophyta</taxon>
        <taxon>Magnoliopsida</taxon>
        <taxon>eudicotyledons</taxon>
        <taxon>Gunneridae</taxon>
        <taxon>Pentapetalae</taxon>
        <taxon>rosids</taxon>
        <taxon>fabids</taxon>
        <taxon>Fagales</taxon>
        <taxon>Fagaceae</taxon>
        <taxon>Quercus</taxon>
    </lineage>
</organism>
<reference evidence="5" key="1">
    <citation type="journal article" date="2016" name="G3 (Bethesda)">
        <title>First Draft Assembly and Annotation of the Genome of a California Endemic Oak Quercus lobata Nee (Fagaceae).</title>
        <authorList>
            <person name="Sork V.L."/>
            <person name="Fitz-Gibbon S.T."/>
            <person name="Puiu D."/>
            <person name="Crepeau M."/>
            <person name="Gugger P.F."/>
            <person name="Sherman R."/>
            <person name="Stevens K."/>
            <person name="Langley C.H."/>
            <person name="Pellegrini M."/>
            <person name="Salzberg S.L."/>
        </authorList>
    </citation>
    <scope>NUCLEOTIDE SEQUENCE [LARGE SCALE GENOMIC DNA]</scope>
    <source>
        <strain evidence="5">cv. SW786</strain>
    </source>
</reference>
<evidence type="ECO:0000256" key="3">
    <source>
        <dbReference type="ARBA" id="ARBA00023274"/>
    </source>
</evidence>
<sequence length="241" mass="26357">MNTDVKHAIVTKVVGRTGSRGQVTQVRVRFTDDANRQIMRNVKGPVREGDILTLLESEREARRQTIISIVMARMDFEASSIAAFISQLKYSSLKLGRITWVNGLPTCLNMEKRGIESCPTNLLAETYDIVDVALKILESGTSHDLDLIQSDYKEAVTINLLRQHPPEVGWAAPPPGVYKINVGGATFEDGRPSGVGVVIRDCRGMVVAASAKLLSATYGVEVTEALVAEEGMLLARQMMLT</sequence>
<evidence type="ECO:0000313" key="4">
    <source>
        <dbReference type="EnsemblPlants" id="QL02p079889:mrna"/>
    </source>
</evidence>
<dbReference type="GO" id="GO:0030490">
    <property type="term" value="P:maturation of SSU-rRNA"/>
    <property type="evidence" value="ECO:0007669"/>
    <property type="project" value="TreeGrafter"/>
</dbReference>
<dbReference type="CDD" id="cd04457">
    <property type="entry name" value="S1_S28E"/>
    <property type="match status" value="1"/>
</dbReference>
<dbReference type="EnsemblPlants" id="QL02p079889:mrna">
    <property type="protein sequence ID" value="QL02p079889:mrna"/>
    <property type="gene ID" value="QL02p079889"/>
</dbReference>
<accession>A0A7N2L0T1</accession>
<dbReference type="AlphaFoldDB" id="A0A7N2L0T1"/>
<reference evidence="4" key="2">
    <citation type="submission" date="2021-01" db="UniProtKB">
        <authorList>
            <consortium name="EnsemblPlants"/>
        </authorList>
    </citation>
    <scope>IDENTIFICATION</scope>
</reference>
<dbReference type="GO" id="GO:0022627">
    <property type="term" value="C:cytosolic small ribosomal subunit"/>
    <property type="evidence" value="ECO:0007669"/>
    <property type="project" value="TreeGrafter"/>
</dbReference>
<dbReference type="SUPFAM" id="SSF50249">
    <property type="entry name" value="Nucleic acid-binding proteins"/>
    <property type="match status" value="1"/>
</dbReference>
<dbReference type="Proteomes" id="UP000594261">
    <property type="component" value="Chromosome 2"/>
</dbReference>
<keyword evidence="2" id="KW-0689">Ribosomal protein</keyword>
<comment type="similarity">
    <text evidence="1">Belongs to the eukaryotic ribosomal protein eS28 family.</text>
</comment>
<dbReference type="PANTHER" id="PTHR10769:SF3">
    <property type="entry name" value="SMALL RIBOSOMAL SUBUNIT PROTEIN ES28"/>
    <property type="match status" value="1"/>
</dbReference>
<dbReference type="Pfam" id="PF01200">
    <property type="entry name" value="Ribosomal_S28e"/>
    <property type="match status" value="1"/>
</dbReference>